<dbReference type="Proteomes" id="UP000648239">
    <property type="component" value="Unassembled WGS sequence"/>
</dbReference>
<dbReference type="GO" id="GO:0035438">
    <property type="term" value="F:cyclic-di-GMP binding"/>
    <property type="evidence" value="ECO:0007669"/>
    <property type="project" value="InterPro"/>
</dbReference>
<proteinExistence type="predicted"/>
<accession>A0A8J7CC84</accession>
<dbReference type="SMART" id="SM00267">
    <property type="entry name" value="GGDEF"/>
    <property type="match status" value="1"/>
</dbReference>
<evidence type="ECO:0000256" key="1">
    <source>
        <dbReference type="ARBA" id="ARBA00012528"/>
    </source>
</evidence>
<evidence type="ECO:0000313" key="4">
    <source>
        <dbReference type="EMBL" id="MBD3867107.1"/>
    </source>
</evidence>
<dbReference type="EC" id="2.7.7.65" evidence="1"/>
<dbReference type="PROSITE" id="PS50887">
    <property type="entry name" value="GGDEF"/>
    <property type="match status" value="1"/>
</dbReference>
<sequence length="403" mass="45177">MEASGLPRQQRELLLEMIAEVDPDPGEWIGRLVRIGKAEGFPSCANVVRLLANLVRGEEEAEALLIRILDHRLELATALARDPGLQVATVDFLSNVEALLRNPKVVELAQFEKTMQSATTDPLTGLFNRRHLTRIGEREIARCRRHRLQFAIVLIDLDRFKRVNDQFGHRVGDLALRKAADCMRKTIRDVDVACRYGGEEFVLLLPETERLGAYVVADRLRIRIREEFQGKPTGDSQLNLTASGGIAVFPQDGRELPILMERADEGLYEAKRAGRDRITLFHKERRTHIRYPLNGRGDIRMHHDPSGAWTLVRGVDISYGGMLVETGQQVDRDTVVRFRLAKSSDPVADPWELQGKVVRIEEPTALTRRLGVALEQPIPDTCLTDYILGGRPAAGESGGGSYL</sequence>
<feature type="domain" description="GGDEF" evidence="3">
    <location>
        <begin position="148"/>
        <end position="283"/>
    </location>
</feature>
<dbReference type="NCBIfam" id="TIGR00254">
    <property type="entry name" value="GGDEF"/>
    <property type="match status" value="1"/>
</dbReference>
<evidence type="ECO:0000313" key="5">
    <source>
        <dbReference type="Proteomes" id="UP000648239"/>
    </source>
</evidence>
<dbReference type="Pfam" id="PF00990">
    <property type="entry name" value="GGDEF"/>
    <property type="match status" value="1"/>
</dbReference>
<dbReference type="Gene3D" id="2.40.10.220">
    <property type="entry name" value="predicted glycosyltransferase like domains"/>
    <property type="match status" value="1"/>
</dbReference>
<dbReference type="CDD" id="cd01949">
    <property type="entry name" value="GGDEF"/>
    <property type="match status" value="1"/>
</dbReference>
<dbReference type="InterPro" id="IPR029787">
    <property type="entry name" value="Nucleotide_cyclase"/>
</dbReference>
<organism evidence="4 5">
    <name type="scientific">Candidatus Polarisedimenticola svalbardensis</name>
    <dbReference type="NCBI Taxonomy" id="2886004"/>
    <lineage>
        <taxon>Bacteria</taxon>
        <taxon>Pseudomonadati</taxon>
        <taxon>Acidobacteriota</taxon>
        <taxon>Candidatus Polarisedimenticolia</taxon>
        <taxon>Candidatus Polarisedimenticolales</taxon>
        <taxon>Candidatus Polarisedimenticolaceae</taxon>
        <taxon>Candidatus Polarisedimenticola</taxon>
    </lineage>
</organism>
<dbReference type="PANTHER" id="PTHR45138">
    <property type="entry name" value="REGULATORY COMPONENTS OF SENSORY TRANSDUCTION SYSTEM"/>
    <property type="match status" value="1"/>
</dbReference>
<gene>
    <name evidence="4" type="ORF">IFK94_03195</name>
</gene>
<comment type="caution">
    <text evidence="4">The sequence shown here is derived from an EMBL/GenBank/DDBJ whole genome shotgun (WGS) entry which is preliminary data.</text>
</comment>
<dbReference type="Gene3D" id="3.30.70.270">
    <property type="match status" value="1"/>
</dbReference>
<dbReference type="InterPro" id="IPR043128">
    <property type="entry name" value="Rev_trsase/Diguanyl_cyclase"/>
</dbReference>
<dbReference type="EMBL" id="JACXWD010000006">
    <property type="protein sequence ID" value="MBD3867107.1"/>
    <property type="molecule type" value="Genomic_DNA"/>
</dbReference>
<protein>
    <recommendedName>
        <fullName evidence="1">diguanylate cyclase</fullName>
        <ecNumber evidence="1">2.7.7.65</ecNumber>
    </recommendedName>
</protein>
<dbReference type="GO" id="GO:0052621">
    <property type="term" value="F:diguanylate cyclase activity"/>
    <property type="evidence" value="ECO:0007669"/>
    <property type="project" value="UniProtKB-EC"/>
</dbReference>
<evidence type="ECO:0000256" key="2">
    <source>
        <dbReference type="ARBA" id="ARBA00034247"/>
    </source>
</evidence>
<dbReference type="SUPFAM" id="SSF141371">
    <property type="entry name" value="PilZ domain-like"/>
    <property type="match status" value="1"/>
</dbReference>
<dbReference type="Pfam" id="PF07238">
    <property type="entry name" value="PilZ"/>
    <property type="match status" value="1"/>
</dbReference>
<reference evidence="4 5" key="1">
    <citation type="submission" date="2020-08" db="EMBL/GenBank/DDBJ databases">
        <title>Acidobacteriota in marine sediments use diverse sulfur dissimilation pathways.</title>
        <authorList>
            <person name="Wasmund K."/>
        </authorList>
    </citation>
    <scope>NUCLEOTIDE SEQUENCE [LARGE SCALE GENOMIC DNA]</scope>
    <source>
        <strain evidence="4">MAG AM4</strain>
    </source>
</reference>
<name>A0A8J7CC84_9BACT</name>
<dbReference type="InterPro" id="IPR009875">
    <property type="entry name" value="PilZ_domain"/>
</dbReference>
<evidence type="ECO:0000259" key="3">
    <source>
        <dbReference type="PROSITE" id="PS50887"/>
    </source>
</evidence>
<dbReference type="InterPro" id="IPR000160">
    <property type="entry name" value="GGDEF_dom"/>
</dbReference>
<dbReference type="InterPro" id="IPR050469">
    <property type="entry name" value="Diguanylate_Cyclase"/>
</dbReference>
<dbReference type="SUPFAM" id="SSF55073">
    <property type="entry name" value="Nucleotide cyclase"/>
    <property type="match status" value="1"/>
</dbReference>
<dbReference type="AlphaFoldDB" id="A0A8J7CC84"/>
<dbReference type="FunFam" id="3.30.70.270:FF:000001">
    <property type="entry name" value="Diguanylate cyclase domain protein"/>
    <property type="match status" value="1"/>
</dbReference>
<comment type="catalytic activity">
    <reaction evidence="2">
        <text>2 GTP = 3',3'-c-di-GMP + 2 diphosphate</text>
        <dbReference type="Rhea" id="RHEA:24898"/>
        <dbReference type="ChEBI" id="CHEBI:33019"/>
        <dbReference type="ChEBI" id="CHEBI:37565"/>
        <dbReference type="ChEBI" id="CHEBI:58805"/>
        <dbReference type="EC" id="2.7.7.65"/>
    </reaction>
</comment>
<dbReference type="PANTHER" id="PTHR45138:SF9">
    <property type="entry name" value="DIGUANYLATE CYCLASE DGCM-RELATED"/>
    <property type="match status" value="1"/>
</dbReference>